<dbReference type="RefSeq" id="WP_160560905.1">
    <property type="nucleotide sequence ID" value="NZ_QZDT01000025.1"/>
</dbReference>
<dbReference type="EMBL" id="QZDT01000025">
    <property type="protein sequence ID" value="NBJ93849.1"/>
    <property type="molecule type" value="Genomic_DNA"/>
</dbReference>
<reference evidence="5" key="1">
    <citation type="submission" date="2018-09" db="EMBL/GenBank/DDBJ databases">
        <title>Murine metabolic-syndrome-specific gut microbial biobank.</title>
        <authorList>
            <person name="Liu C."/>
        </authorList>
    </citation>
    <scope>NUCLEOTIDE SEQUENCE</scope>
    <source>
        <strain evidence="5">D42-62</strain>
    </source>
</reference>
<comment type="similarity">
    <text evidence="1">Belongs to the 'phage' integrase family.</text>
</comment>
<evidence type="ECO:0000313" key="5">
    <source>
        <dbReference type="EMBL" id="NBJ93849.1"/>
    </source>
</evidence>
<dbReference type="InterPro" id="IPR011010">
    <property type="entry name" value="DNA_brk_join_enz"/>
</dbReference>
<evidence type="ECO:0000256" key="1">
    <source>
        <dbReference type="ARBA" id="ARBA00008857"/>
    </source>
</evidence>
<keyword evidence="2" id="KW-0238">DNA-binding</keyword>
<sequence length="442" mass="51826">MIDLAYVQEQIKMKKREETLKRHNYSIWHNEKEDVWYSYLPDQSKANGRKKIKRKRKRDLEDIICDYYLSNLSDPIDKEETPNLSIESMFYEFMRHKTNVVNSGTIKRMMADWTRFYEPEKEFISIPVKNLTKINIDDFFNAVLGKHNLKKKGFYNMCGILKQTLEYAVDAEYIEKNPYRIKVNKKKFASSSKKPSEKEVFQANEKELLINEMERRLKNNPSNTAPLAVMLDFEMGTRKGEILAICKSDIIDNRIHIHRQLVEEFDTSDLNNMKSMGFHVVDYTKSEDGDRWLPLTEQAKRIIKRIEAINEEYGHQYKDFLFVKDGRCLTPDAVDTQIKRGCEYIGIPVKTMHKIRKTYASTLLHNGVNLSIVKDMLGHADESTTLRHYIYNIENSAETDKKVLNALDPQNYTKSDQSDQNIVSFSKIKRAKNLEKSRISAL</sequence>
<dbReference type="PANTHER" id="PTHR30349:SF41">
    <property type="entry name" value="INTEGRASE_RECOMBINASE PROTEIN MJ0367-RELATED"/>
    <property type="match status" value="1"/>
</dbReference>
<dbReference type="PANTHER" id="PTHR30349">
    <property type="entry name" value="PHAGE INTEGRASE-RELATED"/>
    <property type="match status" value="1"/>
</dbReference>
<dbReference type="AlphaFoldDB" id="A0A9X5GT60"/>
<dbReference type="SUPFAM" id="SSF56349">
    <property type="entry name" value="DNA breaking-rejoining enzymes"/>
    <property type="match status" value="1"/>
</dbReference>
<dbReference type="GO" id="GO:0003677">
    <property type="term" value="F:DNA binding"/>
    <property type="evidence" value="ECO:0007669"/>
    <property type="project" value="UniProtKB-KW"/>
</dbReference>
<dbReference type="InterPro" id="IPR010998">
    <property type="entry name" value="Integrase_recombinase_N"/>
</dbReference>
<dbReference type="GO" id="GO:0006310">
    <property type="term" value="P:DNA recombination"/>
    <property type="evidence" value="ECO:0007669"/>
    <property type="project" value="UniProtKB-KW"/>
</dbReference>
<dbReference type="Gene3D" id="1.10.150.130">
    <property type="match status" value="1"/>
</dbReference>
<dbReference type="InterPro" id="IPR013762">
    <property type="entry name" value="Integrase-like_cat_sf"/>
</dbReference>
<gene>
    <name evidence="5" type="ORF">D5281_14890</name>
</gene>
<evidence type="ECO:0000259" key="4">
    <source>
        <dbReference type="PROSITE" id="PS51898"/>
    </source>
</evidence>
<dbReference type="InterPro" id="IPR050090">
    <property type="entry name" value="Tyrosine_recombinase_XerCD"/>
</dbReference>
<dbReference type="InterPro" id="IPR002104">
    <property type="entry name" value="Integrase_catalytic"/>
</dbReference>
<name>A0A9X5GT60_9FIRM</name>
<dbReference type="GO" id="GO:0015074">
    <property type="term" value="P:DNA integration"/>
    <property type="evidence" value="ECO:0007669"/>
    <property type="project" value="InterPro"/>
</dbReference>
<protein>
    <submittedName>
        <fullName evidence="5">Site-specific integrase</fullName>
    </submittedName>
</protein>
<comment type="caution">
    <text evidence="5">The sequence shown here is derived from an EMBL/GenBank/DDBJ whole genome shotgun (WGS) entry which is preliminary data.</text>
</comment>
<dbReference type="PROSITE" id="PS51898">
    <property type="entry name" value="TYR_RECOMBINASE"/>
    <property type="match status" value="1"/>
</dbReference>
<keyword evidence="6" id="KW-1185">Reference proteome</keyword>
<dbReference type="Proteomes" id="UP001154420">
    <property type="component" value="Unassembled WGS sequence"/>
</dbReference>
<evidence type="ECO:0000256" key="2">
    <source>
        <dbReference type="ARBA" id="ARBA00023125"/>
    </source>
</evidence>
<organism evidence="5 6">
    <name type="scientific">Parablautia muri</name>
    <dbReference type="NCBI Taxonomy" id="2320879"/>
    <lineage>
        <taxon>Bacteria</taxon>
        <taxon>Bacillati</taxon>
        <taxon>Bacillota</taxon>
        <taxon>Clostridia</taxon>
        <taxon>Lachnospirales</taxon>
        <taxon>Lachnospiraceae</taxon>
        <taxon>Parablautia</taxon>
    </lineage>
</organism>
<dbReference type="Pfam" id="PF00589">
    <property type="entry name" value="Phage_integrase"/>
    <property type="match status" value="1"/>
</dbReference>
<dbReference type="OrthoDB" id="1899549at2"/>
<dbReference type="CDD" id="cd01189">
    <property type="entry name" value="INT_ICEBs1_C_like"/>
    <property type="match status" value="1"/>
</dbReference>
<accession>A0A9X5GT60</accession>
<dbReference type="Gene3D" id="1.10.443.10">
    <property type="entry name" value="Intergrase catalytic core"/>
    <property type="match status" value="1"/>
</dbReference>
<evidence type="ECO:0000313" key="6">
    <source>
        <dbReference type="Proteomes" id="UP001154420"/>
    </source>
</evidence>
<keyword evidence="3" id="KW-0233">DNA recombination</keyword>
<evidence type="ECO:0000256" key="3">
    <source>
        <dbReference type="ARBA" id="ARBA00023172"/>
    </source>
</evidence>
<feature type="domain" description="Tyr recombinase" evidence="4">
    <location>
        <begin position="203"/>
        <end position="405"/>
    </location>
</feature>
<proteinExistence type="inferred from homology"/>